<evidence type="ECO:0000313" key="2">
    <source>
        <dbReference type="EMBL" id="MBB6505239.1"/>
    </source>
</evidence>
<evidence type="ECO:0008006" key="4">
    <source>
        <dbReference type="Google" id="ProtNLM"/>
    </source>
</evidence>
<reference evidence="2 3" key="2">
    <citation type="submission" date="2020-08" db="EMBL/GenBank/DDBJ databases">
        <authorList>
            <person name="Partida-Martinez L."/>
            <person name="Huntemann M."/>
            <person name="Clum A."/>
            <person name="Wang J."/>
            <person name="Palaniappan K."/>
            <person name="Ritter S."/>
            <person name="Chen I.-M."/>
            <person name="Stamatis D."/>
            <person name="Reddy T."/>
            <person name="O'Malley R."/>
            <person name="Daum C."/>
            <person name="Shapiro N."/>
            <person name="Ivanova N."/>
            <person name="Kyrpides N."/>
            <person name="Woyke T."/>
        </authorList>
    </citation>
    <scope>NUCLEOTIDE SEQUENCE [LARGE SCALE GENOMIC DNA]</scope>
    <source>
        <strain evidence="2 3">AS3.13</strain>
    </source>
</reference>
<keyword evidence="1" id="KW-0521">NADP</keyword>
<organism evidence="2 3">
    <name type="scientific">Sphingomonas endophytica</name>
    <dbReference type="NCBI Taxonomy" id="869719"/>
    <lineage>
        <taxon>Bacteria</taxon>
        <taxon>Pseudomonadati</taxon>
        <taxon>Pseudomonadota</taxon>
        <taxon>Alphaproteobacteria</taxon>
        <taxon>Sphingomonadales</taxon>
        <taxon>Sphingomonadaceae</taxon>
        <taxon>Sphingomonas</taxon>
    </lineage>
</organism>
<dbReference type="EMBL" id="JACHBT010000011">
    <property type="protein sequence ID" value="MBB6505239.1"/>
    <property type="molecule type" value="Genomic_DNA"/>
</dbReference>
<evidence type="ECO:0000313" key="3">
    <source>
        <dbReference type="Proteomes" id="UP000522313"/>
    </source>
</evidence>
<name>A0A7X0JDK4_9SPHN</name>
<protein>
    <recommendedName>
        <fullName evidence="4">Acyl-CoA reductase</fullName>
    </recommendedName>
</protein>
<dbReference type="GO" id="GO:0003995">
    <property type="term" value="F:acyl-CoA dehydrogenase activity"/>
    <property type="evidence" value="ECO:0007669"/>
    <property type="project" value="InterPro"/>
</dbReference>
<evidence type="ECO:0000256" key="1">
    <source>
        <dbReference type="ARBA" id="ARBA00022857"/>
    </source>
</evidence>
<dbReference type="AlphaFoldDB" id="A0A7X0JDK4"/>
<gene>
    <name evidence="2" type="ORF">F4693_002227</name>
</gene>
<sequence>MTLVWNPAPAEVTDDALLRRVTDMEFEGQTPCDPAALALLGSLSQRILQDPVSRRMPQYVALAYWLRPAALARLVAALPVPPTGLVPVPRGVALHLPPTNVDTIFVYSWAMSVLAGNANIVRLGTILSDDTEWLVRTVASTVADHGQSARQLFCHYPYGGEIERALSSLCDLRMIWGGDHKVASVSIVPIRPDGLSIGFPDRKSLAIISSLAYRAASDEERDALAVRFFNDIFWFDQMGCGSPRLIVWLDQPHDLAADLYRRLEAVVAQRQYRVETGVAIGKLALSADLLAEGIAMRHEAYSNELHVNRVEDPVAALRRGHGGGFLADWIATKVEDIAALVSRPVQTLTHFGLDEAESGRLARLIGGRGGYRIVPVGEALQFDTIWDGIDLMGHMTRRVLVRH</sequence>
<reference evidence="2 3" key="1">
    <citation type="submission" date="2020-08" db="EMBL/GenBank/DDBJ databases">
        <title>The Agave Microbiome: Exploring the role of microbial communities in plant adaptations to desert environments.</title>
        <authorList>
            <person name="Partida-Martinez L.P."/>
        </authorList>
    </citation>
    <scope>NUCLEOTIDE SEQUENCE [LARGE SCALE GENOMIC DNA]</scope>
    <source>
        <strain evidence="2 3">AS3.13</strain>
    </source>
</reference>
<dbReference type="GO" id="GO:0008218">
    <property type="term" value="P:bioluminescence"/>
    <property type="evidence" value="ECO:0007669"/>
    <property type="project" value="InterPro"/>
</dbReference>
<proteinExistence type="predicted"/>
<dbReference type="Pfam" id="PF05893">
    <property type="entry name" value="LuxC"/>
    <property type="match status" value="1"/>
</dbReference>
<dbReference type="Proteomes" id="UP000522313">
    <property type="component" value="Unassembled WGS sequence"/>
</dbReference>
<comment type="caution">
    <text evidence="2">The sequence shown here is derived from an EMBL/GenBank/DDBJ whole genome shotgun (WGS) entry which is preliminary data.</text>
</comment>
<accession>A0A7X0JDK4</accession>
<dbReference type="RefSeq" id="WP_184505934.1">
    <property type="nucleotide sequence ID" value="NZ_JACHBT010000011.1"/>
</dbReference>
<dbReference type="InterPro" id="IPR008670">
    <property type="entry name" value="CoA_reduct_LuxC"/>
</dbReference>